<sequence>MYTLIIFSVLVFLPLPLMASAARKTKNGYKAIFEGVLGVATAMMLMFIMASVTGHPVGQAIASDLQSFCETAAGNNQIVTMLGMETIPFSERVSTLTKVYTYAINALPATILVWSTIIAYFEYIVISKISSKSKYPLPELGKLKDFSMPKKALWGWILIYLMTLAVSLTGFMHSNVLQINIQVLFQFVFQIQGLAVVFYFCALRKWPKTVAVILCLLFLPTAIGQMLLCMIGFLDLGFGLRKILTRR</sequence>
<keyword evidence="1" id="KW-0472">Membrane</keyword>
<accession>A0A6P1MC62</accession>
<keyword evidence="1" id="KW-0812">Transmembrane</keyword>
<feature type="transmembrane region" description="Helical" evidence="1">
    <location>
        <begin position="31"/>
        <end position="52"/>
    </location>
</feature>
<dbReference type="KEGG" id="amic:Ami3637_07290"/>
<dbReference type="RefSeq" id="WP_162362000.1">
    <property type="nucleotide sequence ID" value="NZ_CP047591.1"/>
</dbReference>
<dbReference type="InterPro" id="IPR018710">
    <property type="entry name" value="DUF2232"/>
</dbReference>
<keyword evidence="3" id="KW-1185">Reference proteome</keyword>
<evidence type="ECO:0000256" key="1">
    <source>
        <dbReference type="SAM" id="Phobius"/>
    </source>
</evidence>
<dbReference type="EMBL" id="CP047591">
    <property type="protein sequence ID" value="QHI72230.1"/>
    <property type="molecule type" value="Genomic_DNA"/>
</dbReference>
<feature type="transmembrane region" description="Helical" evidence="1">
    <location>
        <begin position="209"/>
        <end position="238"/>
    </location>
</feature>
<evidence type="ECO:0000313" key="2">
    <source>
        <dbReference type="EMBL" id="QHI72230.1"/>
    </source>
</evidence>
<reference evidence="2 3" key="1">
    <citation type="submission" date="2020-01" db="EMBL/GenBank/DDBJ databases">
        <title>Genomic analysis of Aminipila sp. CBA3637.</title>
        <authorList>
            <person name="Kim Y.B."/>
            <person name="Roh S.W."/>
        </authorList>
    </citation>
    <scope>NUCLEOTIDE SEQUENCE [LARGE SCALE GENOMIC DNA]</scope>
    <source>
        <strain evidence="2 3">CBA3637</strain>
    </source>
</reference>
<dbReference type="PANTHER" id="PTHR41324:SF1">
    <property type="entry name" value="DUF2232 DOMAIN-CONTAINING PROTEIN"/>
    <property type="match status" value="1"/>
</dbReference>
<name>A0A6P1MC62_9FIRM</name>
<organism evidence="2 3">
    <name type="scientific">Aminipila terrae</name>
    <dbReference type="NCBI Taxonomy" id="2697030"/>
    <lineage>
        <taxon>Bacteria</taxon>
        <taxon>Bacillati</taxon>
        <taxon>Bacillota</taxon>
        <taxon>Clostridia</taxon>
        <taxon>Peptostreptococcales</taxon>
        <taxon>Anaerovoracaceae</taxon>
        <taxon>Aminipila</taxon>
    </lineage>
</organism>
<evidence type="ECO:0000313" key="3">
    <source>
        <dbReference type="Proteomes" id="UP000463883"/>
    </source>
</evidence>
<dbReference type="AlphaFoldDB" id="A0A6P1MC62"/>
<dbReference type="Proteomes" id="UP000463883">
    <property type="component" value="Chromosome"/>
</dbReference>
<protein>
    <submittedName>
        <fullName evidence="2">DUF2232 domain-containing protein</fullName>
    </submittedName>
</protein>
<feature type="transmembrane region" description="Helical" evidence="1">
    <location>
        <begin position="153"/>
        <end position="171"/>
    </location>
</feature>
<feature type="transmembrane region" description="Helical" evidence="1">
    <location>
        <begin position="99"/>
        <end position="121"/>
    </location>
</feature>
<dbReference type="PANTHER" id="PTHR41324">
    <property type="entry name" value="MEMBRANE PROTEIN-RELATED"/>
    <property type="match status" value="1"/>
</dbReference>
<dbReference type="Pfam" id="PF09991">
    <property type="entry name" value="DUF2232"/>
    <property type="match status" value="1"/>
</dbReference>
<feature type="transmembrane region" description="Helical" evidence="1">
    <location>
        <begin position="183"/>
        <end position="203"/>
    </location>
</feature>
<keyword evidence="1" id="KW-1133">Transmembrane helix</keyword>
<gene>
    <name evidence="2" type="ORF">Ami3637_07290</name>
</gene>
<proteinExistence type="predicted"/>